<gene>
    <name evidence="2" type="ORF">N0V91_002116</name>
</gene>
<dbReference type="Proteomes" id="UP001140510">
    <property type="component" value="Unassembled WGS sequence"/>
</dbReference>
<feature type="chain" id="PRO_5040958510" evidence="1">
    <location>
        <begin position="17"/>
        <end position="200"/>
    </location>
</feature>
<proteinExistence type="predicted"/>
<evidence type="ECO:0000256" key="1">
    <source>
        <dbReference type="SAM" id="SignalP"/>
    </source>
</evidence>
<protein>
    <submittedName>
        <fullName evidence="2">Uncharacterized protein</fullName>
    </submittedName>
</protein>
<reference evidence="2" key="1">
    <citation type="submission" date="2022-10" db="EMBL/GenBank/DDBJ databases">
        <title>Tapping the CABI collections for fungal endophytes: first genome assemblies for Collariella, Neodidymelliopsis, Ascochyta clinopodiicola, Didymella pomorum, Didymosphaeria variabile, Neocosmospora piperis and Neocucurbitaria cava.</title>
        <authorList>
            <person name="Hill R."/>
        </authorList>
    </citation>
    <scope>NUCLEOTIDE SEQUENCE</scope>
    <source>
        <strain evidence="2">IMI 355091</strain>
    </source>
</reference>
<dbReference type="OrthoDB" id="5419608at2759"/>
<keyword evidence="3" id="KW-1185">Reference proteome</keyword>
<dbReference type="EMBL" id="JAPEVA010000009">
    <property type="protein sequence ID" value="KAJ4410107.1"/>
    <property type="molecule type" value="Genomic_DNA"/>
</dbReference>
<sequence length="200" mass="20029">MKFTLLAAALAATTAADFVVVTAIPTPTDLSQLLNVGTQLTPSPALVRPLSSNNLQIKSYASSLANYVTAEIASLTAAADASAVSDKAKIQKELASFAATASYSIPSGVTALTGLETFTTVPDWYSALPSDVKSYYDKNNKVVESILFQAAGVNQTGSASGSGTPTRSGTGAAASQTGAAGKVAVMGAGMAAAFLGVVAL</sequence>
<keyword evidence="1" id="KW-0732">Signal</keyword>
<name>A0A9W8ZN91_9PLEO</name>
<organism evidence="2 3">
    <name type="scientific">Didymella pomorum</name>
    <dbReference type="NCBI Taxonomy" id="749634"/>
    <lineage>
        <taxon>Eukaryota</taxon>
        <taxon>Fungi</taxon>
        <taxon>Dikarya</taxon>
        <taxon>Ascomycota</taxon>
        <taxon>Pezizomycotina</taxon>
        <taxon>Dothideomycetes</taxon>
        <taxon>Pleosporomycetidae</taxon>
        <taxon>Pleosporales</taxon>
        <taxon>Pleosporineae</taxon>
        <taxon>Didymellaceae</taxon>
        <taxon>Didymella</taxon>
    </lineage>
</organism>
<comment type="caution">
    <text evidence="2">The sequence shown here is derived from an EMBL/GenBank/DDBJ whole genome shotgun (WGS) entry which is preliminary data.</text>
</comment>
<evidence type="ECO:0000313" key="2">
    <source>
        <dbReference type="EMBL" id="KAJ4410107.1"/>
    </source>
</evidence>
<dbReference type="AlphaFoldDB" id="A0A9W8ZN91"/>
<feature type="signal peptide" evidence="1">
    <location>
        <begin position="1"/>
        <end position="16"/>
    </location>
</feature>
<accession>A0A9W8ZN91</accession>
<evidence type="ECO:0000313" key="3">
    <source>
        <dbReference type="Proteomes" id="UP001140510"/>
    </source>
</evidence>